<protein>
    <submittedName>
        <fullName evidence="5">F-box/LRR-repeat protein 4</fullName>
    </submittedName>
</protein>
<dbReference type="Gene3D" id="1.20.1280.50">
    <property type="match status" value="1"/>
</dbReference>
<dbReference type="Proteomes" id="UP001652628">
    <property type="component" value="Chromosome X"/>
</dbReference>
<dbReference type="PANTHER" id="PTHR13318:SF152">
    <property type="entry name" value="F-BOX_LRR-REPEAT PROTEIN 4"/>
    <property type="match status" value="1"/>
</dbReference>
<keyword evidence="4" id="KW-1185">Reference proteome</keyword>
<feature type="region of interest" description="Disordered" evidence="2">
    <location>
        <begin position="250"/>
        <end position="271"/>
    </location>
</feature>
<evidence type="ECO:0000313" key="5">
    <source>
        <dbReference type="RefSeq" id="XP_016925543.2"/>
    </source>
</evidence>
<dbReference type="GO" id="GO:0031146">
    <property type="term" value="P:SCF-dependent proteasomal ubiquitin-dependent protein catabolic process"/>
    <property type="evidence" value="ECO:0007669"/>
    <property type="project" value="TreeGrafter"/>
</dbReference>
<organism evidence="4 5">
    <name type="scientific">Drosophila suzukii</name>
    <name type="common">Spotted-wing drosophila fruit fly</name>
    <dbReference type="NCBI Taxonomy" id="28584"/>
    <lineage>
        <taxon>Eukaryota</taxon>
        <taxon>Metazoa</taxon>
        <taxon>Ecdysozoa</taxon>
        <taxon>Arthropoda</taxon>
        <taxon>Hexapoda</taxon>
        <taxon>Insecta</taxon>
        <taxon>Pterygota</taxon>
        <taxon>Neoptera</taxon>
        <taxon>Endopterygota</taxon>
        <taxon>Diptera</taxon>
        <taxon>Brachycera</taxon>
        <taxon>Muscomorpha</taxon>
        <taxon>Ephydroidea</taxon>
        <taxon>Drosophilidae</taxon>
        <taxon>Drosophila</taxon>
        <taxon>Sophophora</taxon>
    </lineage>
</organism>
<dbReference type="InterPro" id="IPR001810">
    <property type="entry name" value="F-box_dom"/>
</dbReference>
<evidence type="ECO:0000259" key="3">
    <source>
        <dbReference type="PROSITE" id="PS50181"/>
    </source>
</evidence>
<reference evidence="5" key="1">
    <citation type="submission" date="2025-08" db="UniProtKB">
        <authorList>
            <consortium name="RefSeq"/>
        </authorList>
    </citation>
    <scope>IDENTIFICATION</scope>
</reference>
<dbReference type="SMART" id="SM00367">
    <property type="entry name" value="LRR_CC"/>
    <property type="match status" value="4"/>
</dbReference>
<name>A0AB39Z093_DROSZ</name>
<dbReference type="RefSeq" id="XP_016925543.2">
    <property type="nucleotide sequence ID" value="XM_017070054.4"/>
</dbReference>
<dbReference type="InterPro" id="IPR036047">
    <property type="entry name" value="F-box-like_dom_sf"/>
</dbReference>
<dbReference type="CTD" id="26235"/>
<accession>A0AB39Z093</accession>
<dbReference type="SUPFAM" id="SSF52047">
    <property type="entry name" value="RNI-like"/>
    <property type="match status" value="1"/>
</dbReference>
<dbReference type="Pfam" id="PF12937">
    <property type="entry name" value="F-box-like"/>
    <property type="match status" value="1"/>
</dbReference>
<feature type="domain" description="F-box" evidence="3">
    <location>
        <begin position="322"/>
        <end position="368"/>
    </location>
</feature>
<gene>
    <name evidence="5" type="primary">Fbxl4</name>
</gene>
<evidence type="ECO:0000313" key="4">
    <source>
        <dbReference type="Proteomes" id="UP001652628"/>
    </source>
</evidence>
<feature type="compositionally biased region" description="Acidic residues" evidence="2">
    <location>
        <begin position="12"/>
        <end position="31"/>
    </location>
</feature>
<dbReference type="GO" id="GO:0019005">
    <property type="term" value="C:SCF ubiquitin ligase complex"/>
    <property type="evidence" value="ECO:0007669"/>
    <property type="project" value="TreeGrafter"/>
</dbReference>
<dbReference type="PANTHER" id="PTHR13318">
    <property type="entry name" value="PARTNER OF PAIRED, ISOFORM B-RELATED"/>
    <property type="match status" value="1"/>
</dbReference>
<dbReference type="Gene3D" id="3.80.10.10">
    <property type="entry name" value="Ribonuclease Inhibitor"/>
    <property type="match status" value="3"/>
</dbReference>
<dbReference type="SMART" id="SM00256">
    <property type="entry name" value="FBOX"/>
    <property type="match status" value="1"/>
</dbReference>
<dbReference type="InterPro" id="IPR032675">
    <property type="entry name" value="LRR_dom_sf"/>
</dbReference>
<proteinExistence type="predicted"/>
<dbReference type="AlphaFoldDB" id="A0AB39Z093"/>
<feature type="compositionally biased region" description="Basic and acidic residues" evidence="2">
    <location>
        <begin position="32"/>
        <end position="42"/>
    </location>
</feature>
<sequence>MSLMANGGEPGESSDTDSPAEAEPEAEADDPVEFRIKSKEPAQSEQSDQGYYVEQYVLGVLDYSSQYGIDYSISYTAANLIGRPAKYPEYGDYPETFPMRTYGDWWQRAPSATREIQPQNLSKLPTQDYVVVYFEEFVVPTGVAIFETFNPGAVVRIWSYGLTKKWTCLWDAADGDLERPVFDSRCFRPPLKKTTMVTKTLRVDFNHSNLNYYTAIDAIMLCGRTVDQPRNLLAKRRSQHLQRQLLVHLSPPPETPNPHIDPPNPDGSGGPISCKLRTLKFQPKCDQDGATKLQEFITNDLSQFLKENSLEDGGVGVEAPPPVSLTDLPFEILLRILSYLDLKSLFRVGQVSRTFYDISTHPLLYAEISLKPYWHLANSELLCTLARRATMLRKLDLSWCGVFNTVSPTEFKKFLTQRGDNLTHLRLHSCRFLNGSCIENVGIVCDNLIELSLRNCPTDPPLLNFSCLANLKNLERLDLCQTAFETELLLSMLEGNRKLKHLNLAFCGVSVSMDNVADHLATYNTQLVTLDLWKAHFLSARGLQSLASLHQLEEVDLGWCLREASLGDGLLQLLSNCPKLKKLFLSAVRGITERDLIHISQLGANLEQLDLMGIPNITHERIYDILVRCPKLELLDVNFCDNLMDYALLAKWSRRFNVDIKMSHRRELIE</sequence>
<dbReference type="GeneID" id="108006530"/>
<dbReference type="SUPFAM" id="SSF81383">
    <property type="entry name" value="F-box domain"/>
    <property type="match status" value="1"/>
</dbReference>
<evidence type="ECO:0000256" key="2">
    <source>
        <dbReference type="SAM" id="MobiDB-lite"/>
    </source>
</evidence>
<feature type="region of interest" description="Disordered" evidence="2">
    <location>
        <begin position="1"/>
        <end position="48"/>
    </location>
</feature>
<keyword evidence="1" id="KW-0833">Ubl conjugation pathway</keyword>
<dbReference type="InterPro" id="IPR006553">
    <property type="entry name" value="Leu-rich_rpt_Cys-con_subtyp"/>
</dbReference>
<evidence type="ECO:0000256" key="1">
    <source>
        <dbReference type="ARBA" id="ARBA00022786"/>
    </source>
</evidence>
<feature type="compositionally biased region" description="Pro residues" evidence="2">
    <location>
        <begin position="250"/>
        <end position="265"/>
    </location>
</feature>
<dbReference type="PROSITE" id="PS50181">
    <property type="entry name" value="FBOX"/>
    <property type="match status" value="1"/>
</dbReference>